<dbReference type="EMBL" id="MN740541">
    <property type="protein sequence ID" value="QHU32788.1"/>
    <property type="molecule type" value="Genomic_DNA"/>
</dbReference>
<reference evidence="4" key="1">
    <citation type="journal article" date="2020" name="Nature">
        <title>Giant virus diversity and host interactions through global metagenomics.</title>
        <authorList>
            <person name="Schulz F."/>
            <person name="Roux S."/>
            <person name="Paez-Espino D."/>
            <person name="Jungbluth S."/>
            <person name="Walsh D.A."/>
            <person name="Denef V.J."/>
            <person name="McMahon K.D."/>
            <person name="Konstantinidis K.T."/>
            <person name="Eloe-Fadrosh E.A."/>
            <person name="Kyrpides N.C."/>
            <person name="Woyke T."/>
        </authorList>
    </citation>
    <scope>NUCLEOTIDE SEQUENCE</scope>
    <source>
        <strain evidence="4">GVMAG-M-3300027969-2</strain>
    </source>
</reference>
<feature type="region of interest" description="Disordered" evidence="2">
    <location>
        <begin position="1078"/>
        <end position="1125"/>
    </location>
</feature>
<dbReference type="SUPFAM" id="SSF52540">
    <property type="entry name" value="P-loop containing nucleoside triphosphate hydrolases"/>
    <property type="match status" value="2"/>
</dbReference>
<evidence type="ECO:0000256" key="2">
    <source>
        <dbReference type="SAM" id="MobiDB-lite"/>
    </source>
</evidence>
<dbReference type="InterPro" id="IPR014001">
    <property type="entry name" value="Helicase_ATP-bd"/>
</dbReference>
<dbReference type="GO" id="GO:0005524">
    <property type="term" value="F:ATP binding"/>
    <property type="evidence" value="ECO:0007669"/>
    <property type="project" value="InterPro"/>
</dbReference>
<dbReference type="AlphaFoldDB" id="A0A6C0LS20"/>
<evidence type="ECO:0000256" key="1">
    <source>
        <dbReference type="SAM" id="Coils"/>
    </source>
</evidence>
<feature type="domain" description="Helicase ATP-binding" evidence="3">
    <location>
        <begin position="480"/>
        <end position="676"/>
    </location>
</feature>
<organism evidence="4">
    <name type="scientific">viral metagenome</name>
    <dbReference type="NCBI Taxonomy" id="1070528"/>
    <lineage>
        <taxon>unclassified sequences</taxon>
        <taxon>metagenomes</taxon>
        <taxon>organismal metagenomes</taxon>
    </lineage>
</organism>
<keyword evidence="1" id="KW-0175">Coiled coil</keyword>
<feature type="coiled-coil region" evidence="1">
    <location>
        <begin position="993"/>
        <end position="1038"/>
    </location>
</feature>
<feature type="coiled-coil region" evidence="1">
    <location>
        <begin position="814"/>
        <end position="848"/>
    </location>
</feature>
<dbReference type="GO" id="GO:0016787">
    <property type="term" value="F:hydrolase activity"/>
    <property type="evidence" value="ECO:0007669"/>
    <property type="project" value="InterPro"/>
</dbReference>
<feature type="compositionally biased region" description="Basic and acidic residues" evidence="2">
    <location>
        <begin position="1078"/>
        <end position="1119"/>
    </location>
</feature>
<dbReference type="GO" id="GO:0003677">
    <property type="term" value="F:DNA binding"/>
    <property type="evidence" value="ECO:0007669"/>
    <property type="project" value="InterPro"/>
</dbReference>
<protein>
    <recommendedName>
        <fullName evidence="3">Helicase ATP-binding domain-containing protein</fullName>
    </recommendedName>
</protein>
<evidence type="ECO:0000259" key="3">
    <source>
        <dbReference type="PROSITE" id="PS51192"/>
    </source>
</evidence>
<dbReference type="PROSITE" id="PS51192">
    <property type="entry name" value="HELICASE_ATP_BIND_1"/>
    <property type="match status" value="1"/>
</dbReference>
<proteinExistence type="predicted"/>
<dbReference type="Gene3D" id="3.40.50.300">
    <property type="entry name" value="P-loop containing nucleotide triphosphate hydrolases"/>
    <property type="match status" value="1"/>
</dbReference>
<dbReference type="Pfam" id="PF04851">
    <property type="entry name" value="ResIII"/>
    <property type="match status" value="1"/>
</dbReference>
<accession>A0A6C0LS20</accession>
<feature type="coiled-coil region" evidence="1">
    <location>
        <begin position="931"/>
        <end position="958"/>
    </location>
</feature>
<dbReference type="InterPro" id="IPR006935">
    <property type="entry name" value="Helicase/UvrB_N"/>
</dbReference>
<dbReference type="InterPro" id="IPR027417">
    <property type="entry name" value="P-loop_NTPase"/>
</dbReference>
<name>A0A6C0LS20_9ZZZZ</name>
<evidence type="ECO:0000313" key="4">
    <source>
        <dbReference type="EMBL" id="QHU32788.1"/>
    </source>
</evidence>
<sequence length="1125" mass="130101">MSKMVNITKNLGEFMDDIDNSDSSSAESVEKIDEEIEENNPWFAHIPKNLNEFIEENGIASFDSDCVRKKTNMSKSSNIYKFDHPDFDPKTLLNDITTHSPKLVALLNKIEELDQNDRRKYGKAFKHFIFSDVKSNSSGVKLLASALLAKNYNLGYTAELLNQKTITKDSNTVDENKKKEKKYKKIELMSENQLSNTAYNNFFLLTSIGVYDQNITVSLKKQILKLFNQRPENSYGELARIIIMDGGFKEGIDLFDIKYIHIFEPSVVAADQKQVIGRGTRTCGQKGLEFHPTKGWPLHVFVYDMDIPDKLQPSLFDSKTTFDLYLKSMNINVRLMNFAHELEKTAVYGSIDYELNQNIHSFAIPNLDDEEEYLPYGSEFIYGGVRKTKPRLIIRDEPPIVINTTNIVKGTHLAHSQCVIENQVNEHMNFTELREHIRKDYSQFAWDAVKMENLCADKTNGGAGNLLTYTPTQDFVRHYFTPQNDLKGMLLWHSVGTGKTCSAIAAATSSFEKLGYTILWVTRTTLKSDIWKNMFEQVCNEDIRDKIQNEGLVIPDDPKKRIRLVSKSWRIRPMSYKQFSNLVSKQNAFYKSLVKINGELDPLHKTLLIIDEAHKLYGGGDLSSIERPDMDALHQALMNSYQISGKDSVKLLLMTATPITQDPMELIKLMNLCKPPQQQIVSDFSVFSSLYLNETGEFTEKGREQFLDAISGHISYLNREKDARQFAQPIVERIAVPIVNNINDVETFDKKVVKNYFESDIHELKNQVEEQTRLLENEFKEKSEIDSKSFDSFYDKCDDIENPKVEKACKKVVREHIKELVSQIKEDIVNIKNQVKTIKEEIKNKQLLQKSHLSGISENVKDRAEDYENYKRSLYYQLKNQCSGTMKTDTPLKALINSHPEIQAYGEKLTYYNNHIQDLQNTLKNDTANYKKRMIQLRELLKTDLNDLEKRVVKMTMKEEKRTVRKLIREKTKETTSAVANIQKIMKATQKNREKKYKKINKTIRKIKKLQQKENKEVERAEKKLRKTLRKAGEYTEDFADQSLRDLKNTYSGIIDAELAQLDNRIMSEELVKVEAKRAKQREKEELRANKKAEKEHVRATKKAMKEVEKLAKKQERATKKAKPV</sequence>